<evidence type="ECO:0000256" key="13">
    <source>
        <dbReference type="RuleBase" id="RU000304"/>
    </source>
</evidence>
<keyword evidence="6 12" id="KW-0547">Nucleotide-binding</keyword>
<evidence type="ECO:0000256" key="12">
    <source>
        <dbReference type="PROSITE-ProRule" id="PRU10141"/>
    </source>
</evidence>
<feature type="binding site" evidence="12">
    <location>
        <position position="54"/>
    </location>
    <ligand>
        <name>ATP</name>
        <dbReference type="ChEBI" id="CHEBI:30616"/>
    </ligand>
</feature>
<keyword evidence="4 13" id="KW-0723">Serine/threonine-protein kinase</keyword>
<dbReference type="GO" id="GO:0007165">
    <property type="term" value="P:signal transduction"/>
    <property type="evidence" value="ECO:0007669"/>
    <property type="project" value="InterPro"/>
</dbReference>
<name>A0A5N6QZF7_9ROSI</name>
<dbReference type="InterPro" id="IPR011009">
    <property type="entry name" value="Kinase-like_dom_sf"/>
</dbReference>
<evidence type="ECO:0000256" key="8">
    <source>
        <dbReference type="ARBA" id="ARBA00022840"/>
    </source>
</evidence>
<dbReference type="GO" id="GO:0005524">
    <property type="term" value="F:ATP binding"/>
    <property type="evidence" value="ECO:0007669"/>
    <property type="project" value="UniProtKB-UniRule"/>
</dbReference>
<comment type="similarity">
    <text evidence="2">Belongs to the protein kinase superfamily. CAMK Ser/Thr protein kinase family. SNF1 subfamily.</text>
</comment>
<organism evidence="16 17">
    <name type="scientific">Carpinus fangiana</name>
    <dbReference type="NCBI Taxonomy" id="176857"/>
    <lineage>
        <taxon>Eukaryota</taxon>
        <taxon>Viridiplantae</taxon>
        <taxon>Streptophyta</taxon>
        <taxon>Embryophyta</taxon>
        <taxon>Tracheophyta</taxon>
        <taxon>Spermatophyta</taxon>
        <taxon>Magnoliopsida</taxon>
        <taxon>eudicotyledons</taxon>
        <taxon>Gunneridae</taxon>
        <taxon>Pentapetalae</taxon>
        <taxon>rosids</taxon>
        <taxon>fabids</taxon>
        <taxon>Fagales</taxon>
        <taxon>Betulaceae</taxon>
        <taxon>Carpinus</taxon>
    </lineage>
</organism>
<dbReference type="EC" id="2.7.11.1" evidence="3"/>
<dbReference type="PROSITE" id="PS50011">
    <property type="entry name" value="PROTEIN_KINASE_DOM"/>
    <property type="match status" value="1"/>
</dbReference>
<dbReference type="InterPro" id="IPR000719">
    <property type="entry name" value="Prot_kinase_dom"/>
</dbReference>
<dbReference type="FunFam" id="3.30.200.20:FF:000627">
    <property type="entry name" value="Non-specific serine/threonine protein kinase"/>
    <property type="match status" value="1"/>
</dbReference>
<dbReference type="PROSITE" id="PS00107">
    <property type="entry name" value="PROTEIN_KINASE_ATP"/>
    <property type="match status" value="1"/>
</dbReference>
<sequence length="442" mass="48967">MEAGVPPPPPPPPTTTTTTTILGKYQLGRLLGRGSFAKVYQARSMVDDTAVAVKIIDKSKTVDAAMEPRIIREVMAMRRLEDHPNILKIHEVMATKTKIHLVVELATGGELFSKICRRGKLPEPSARRYFQQLVSALRFCHQNGVAHRDVKPQNLLLDKDGNLKVSDFGLSALPEQLENGLLHTACGTPAYTAPEVVCRRGGYDGSKADAWSCGVILYVFLAGYLPFDDSNLVAMYKKIHRRDYQFPAWVSKPARHVIFQLLDPNPSTRMSIEALMQHAWFKKSLQEKAENNKSLFRSATDCNKDDMLKSMTAFDIISLSSGLDLSGLFETTACERKEKRFTTRASGDRVMERVREVGGKLGYRVEEGKGGKSSVVGLGKGKVVMWVGVWEIAQGLVLVEVRVVEGGVEFEELNQWRDFKDGLQDILLACHGNDTVSNGGDG</sequence>
<dbReference type="AlphaFoldDB" id="A0A5N6QZF7"/>
<dbReference type="InterPro" id="IPR017441">
    <property type="entry name" value="Protein_kinase_ATP_BS"/>
</dbReference>
<comment type="catalytic activity">
    <reaction evidence="11">
        <text>L-seryl-[protein] + ATP = O-phospho-L-seryl-[protein] + ADP + H(+)</text>
        <dbReference type="Rhea" id="RHEA:17989"/>
        <dbReference type="Rhea" id="RHEA-COMP:9863"/>
        <dbReference type="Rhea" id="RHEA-COMP:11604"/>
        <dbReference type="ChEBI" id="CHEBI:15378"/>
        <dbReference type="ChEBI" id="CHEBI:29999"/>
        <dbReference type="ChEBI" id="CHEBI:30616"/>
        <dbReference type="ChEBI" id="CHEBI:83421"/>
        <dbReference type="ChEBI" id="CHEBI:456216"/>
        <dbReference type="EC" id="2.7.11.1"/>
    </reaction>
</comment>
<evidence type="ECO:0000256" key="3">
    <source>
        <dbReference type="ARBA" id="ARBA00012513"/>
    </source>
</evidence>
<dbReference type="InterPro" id="IPR004041">
    <property type="entry name" value="NAF_dom"/>
</dbReference>
<evidence type="ECO:0000256" key="7">
    <source>
        <dbReference type="ARBA" id="ARBA00022777"/>
    </source>
</evidence>
<reference evidence="16 17" key="1">
    <citation type="submission" date="2019-06" db="EMBL/GenBank/DDBJ databases">
        <title>A chromosomal-level reference genome of Carpinus fangiana (Coryloideae, Betulaceae).</title>
        <authorList>
            <person name="Yang X."/>
            <person name="Wang Z."/>
            <person name="Zhang L."/>
            <person name="Hao G."/>
            <person name="Liu J."/>
            <person name="Yang Y."/>
        </authorList>
    </citation>
    <scope>NUCLEOTIDE SEQUENCE [LARGE SCALE GENOMIC DNA]</scope>
    <source>
        <strain evidence="16">Cfa_2016G</strain>
        <tissue evidence="16">Leaf</tissue>
    </source>
</reference>
<dbReference type="Pfam" id="PF00069">
    <property type="entry name" value="Pkinase"/>
    <property type="match status" value="1"/>
</dbReference>
<keyword evidence="5" id="KW-0808">Transferase</keyword>
<dbReference type="Gene3D" id="1.10.510.10">
    <property type="entry name" value="Transferase(Phosphotransferase) domain 1"/>
    <property type="match status" value="1"/>
</dbReference>
<evidence type="ECO:0000259" key="15">
    <source>
        <dbReference type="PROSITE" id="PS50816"/>
    </source>
</evidence>
<keyword evidence="9" id="KW-0464">Manganese</keyword>
<dbReference type="Pfam" id="PF03822">
    <property type="entry name" value="NAF"/>
    <property type="match status" value="1"/>
</dbReference>
<evidence type="ECO:0000259" key="14">
    <source>
        <dbReference type="PROSITE" id="PS50011"/>
    </source>
</evidence>
<keyword evidence="7" id="KW-0418">Kinase</keyword>
<feature type="domain" description="NAF" evidence="15">
    <location>
        <begin position="306"/>
        <end position="330"/>
    </location>
</feature>
<keyword evidence="8 12" id="KW-0067">ATP-binding</keyword>
<dbReference type="EMBL" id="CM017323">
    <property type="protein sequence ID" value="KAE8022618.1"/>
    <property type="molecule type" value="Genomic_DNA"/>
</dbReference>
<dbReference type="InterPro" id="IPR018451">
    <property type="entry name" value="NAF/FISL_domain"/>
</dbReference>
<evidence type="ECO:0000313" key="17">
    <source>
        <dbReference type="Proteomes" id="UP000327013"/>
    </source>
</evidence>
<accession>A0A5N6QZF7</accession>
<dbReference type="PROSITE" id="PS00108">
    <property type="entry name" value="PROTEIN_KINASE_ST"/>
    <property type="match status" value="1"/>
</dbReference>
<dbReference type="Proteomes" id="UP000327013">
    <property type="component" value="Chromosome 3"/>
</dbReference>
<evidence type="ECO:0000256" key="4">
    <source>
        <dbReference type="ARBA" id="ARBA00022527"/>
    </source>
</evidence>
<evidence type="ECO:0000313" key="16">
    <source>
        <dbReference type="EMBL" id="KAE8022618.1"/>
    </source>
</evidence>
<evidence type="ECO:0000256" key="2">
    <source>
        <dbReference type="ARBA" id="ARBA00006234"/>
    </source>
</evidence>
<dbReference type="PROSITE" id="PS50816">
    <property type="entry name" value="NAF"/>
    <property type="match status" value="1"/>
</dbReference>
<dbReference type="GO" id="GO:0004674">
    <property type="term" value="F:protein serine/threonine kinase activity"/>
    <property type="evidence" value="ECO:0007669"/>
    <property type="project" value="UniProtKB-KW"/>
</dbReference>
<evidence type="ECO:0000256" key="6">
    <source>
        <dbReference type="ARBA" id="ARBA00022741"/>
    </source>
</evidence>
<protein>
    <recommendedName>
        <fullName evidence="3">non-specific serine/threonine protein kinase</fullName>
        <ecNumber evidence="3">2.7.11.1</ecNumber>
    </recommendedName>
</protein>
<dbReference type="CDD" id="cd12195">
    <property type="entry name" value="CIPK_C"/>
    <property type="match status" value="1"/>
</dbReference>
<comment type="catalytic activity">
    <reaction evidence="10">
        <text>L-threonyl-[protein] + ATP = O-phospho-L-threonyl-[protein] + ADP + H(+)</text>
        <dbReference type="Rhea" id="RHEA:46608"/>
        <dbReference type="Rhea" id="RHEA-COMP:11060"/>
        <dbReference type="Rhea" id="RHEA-COMP:11605"/>
        <dbReference type="ChEBI" id="CHEBI:15378"/>
        <dbReference type="ChEBI" id="CHEBI:30013"/>
        <dbReference type="ChEBI" id="CHEBI:30616"/>
        <dbReference type="ChEBI" id="CHEBI:61977"/>
        <dbReference type="ChEBI" id="CHEBI:456216"/>
        <dbReference type="EC" id="2.7.11.1"/>
    </reaction>
</comment>
<dbReference type="OrthoDB" id="193931at2759"/>
<evidence type="ECO:0000256" key="5">
    <source>
        <dbReference type="ARBA" id="ARBA00022679"/>
    </source>
</evidence>
<dbReference type="Gene3D" id="3.30.310.80">
    <property type="entry name" value="Kinase associated domain 1, KA1"/>
    <property type="match status" value="1"/>
</dbReference>
<feature type="domain" description="Protein kinase" evidence="14">
    <location>
        <begin position="25"/>
        <end position="281"/>
    </location>
</feature>
<dbReference type="SMART" id="SM00220">
    <property type="entry name" value="S_TKc"/>
    <property type="match status" value="1"/>
</dbReference>
<dbReference type="FunFam" id="1.10.510.10:FF:000653">
    <property type="entry name" value="Non-specific serine/threonine protein kinase"/>
    <property type="match status" value="1"/>
</dbReference>
<dbReference type="InterPro" id="IPR008271">
    <property type="entry name" value="Ser/Thr_kinase_AS"/>
</dbReference>
<evidence type="ECO:0000256" key="10">
    <source>
        <dbReference type="ARBA" id="ARBA00047899"/>
    </source>
</evidence>
<dbReference type="SUPFAM" id="SSF56112">
    <property type="entry name" value="Protein kinase-like (PK-like)"/>
    <property type="match status" value="1"/>
</dbReference>
<evidence type="ECO:0000256" key="11">
    <source>
        <dbReference type="ARBA" id="ARBA00048679"/>
    </source>
</evidence>
<evidence type="ECO:0000256" key="9">
    <source>
        <dbReference type="ARBA" id="ARBA00023211"/>
    </source>
</evidence>
<keyword evidence="17" id="KW-1185">Reference proteome</keyword>
<proteinExistence type="inferred from homology"/>
<dbReference type="GO" id="GO:0106310">
    <property type="term" value="F:protein serine kinase activity"/>
    <property type="evidence" value="ECO:0007669"/>
    <property type="project" value="RHEA"/>
</dbReference>
<gene>
    <name evidence="16" type="ORF">FH972_008403</name>
</gene>
<dbReference type="PANTHER" id="PTHR43895:SF33">
    <property type="entry name" value="PROTEIN KINASE DOMAIN-CONTAINING PROTEIN"/>
    <property type="match status" value="1"/>
</dbReference>
<dbReference type="Gene3D" id="3.30.200.20">
    <property type="entry name" value="Phosphorylase Kinase, domain 1"/>
    <property type="match status" value="1"/>
</dbReference>
<dbReference type="PANTHER" id="PTHR43895">
    <property type="entry name" value="CALCIUM/CALMODULIN-DEPENDENT PROTEIN KINASE KINASE-RELATED"/>
    <property type="match status" value="1"/>
</dbReference>
<evidence type="ECO:0000256" key="1">
    <source>
        <dbReference type="ARBA" id="ARBA00001936"/>
    </source>
</evidence>
<comment type="cofactor">
    <cofactor evidence="1">
        <name>Mn(2+)</name>
        <dbReference type="ChEBI" id="CHEBI:29035"/>
    </cofactor>
</comment>